<dbReference type="Proteomes" id="UP000054632">
    <property type="component" value="Unassembled WGS sequence"/>
</dbReference>
<organism evidence="1 2">
    <name type="scientific">Trichinella pseudospiralis</name>
    <name type="common">Parasitic roundworm</name>
    <dbReference type="NCBI Taxonomy" id="6337"/>
    <lineage>
        <taxon>Eukaryota</taxon>
        <taxon>Metazoa</taxon>
        <taxon>Ecdysozoa</taxon>
        <taxon>Nematoda</taxon>
        <taxon>Enoplea</taxon>
        <taxon>Dorylaimia</taxon>
        <taxon>Trichinellida</taxon>
        <taxon>Trichinellidae</taxon>
        <taxon>Trichinella</taxon>
    </lineage>
</organism>
<dbReference type="AlphaFoldDB" id="A0A0V1E2R6"/>
<accession>A0A0V1E2R6</accession>
<dbReference type="EMBL" id="JYDR01000119">
    <property type="protein sequence ID" value="KRY68128.1"/>
    <property type="molecule type" value="Genomic_DNA"/>
</dbReference>
<proteinExistence type="predicted"/>
<gene>
    <name evidence="1" type="ORF">T4A_10901</name>
</gene>
<protein>
    <submittedName>
        <fullName evidence="1">Uncharacterized protein</fullName>
    </submittedName>
</protein>
<comment type="caution">
    <text evidence="1">The sequence shown here is derived from an EMBL/GenBank/DDBJ whole genome shotgun (WGS) entry which is preliminary data.</text>
</comment>
<sequence length="38" mass="4472">MENKRFLPFFAKQASTEWVLVDSENFDKDNDSNPTPPR</sequence>
<name>A0A0V1E2R6_TRIPS</name>
<evidence type="ECO:0000313" key="2">
    <source>
        <dbReference type="Proteomes" id="UP000054632"/>
    </source>
</evidence>
<reference evidence="1 2" key="1">
    <citation type="submission" date="2015-01" db="EMBL/GenBank/DDBJ databases">
        <title>Evolution of Trichinella species and genotypes.</title>
        <authorList>
            <person name="Korhonen P.K."/>
            <person name="Edoardo P."/>
            <person name="Giuseppe L.R."/>
            <person name="Gasser R.B."/>
        </authorList>
    </citation>
    <scope>NUCLEOTIDE SEQUENCE [LARGE SCALE GENOMIC DNA]</scope>
    <source>
        <strain evidence="1">ISS13</strain>
    </source>
</reference>
<evidence type="ECO:0000313" key="1">
    <source>
        <dbReference type="EMBL" id="KRY68128.1"/>
    </source>
</evidence>